<dbReference type="EC" id="2.4.-.-" evidence="3"/>
<dbReference type="KEGG" id="spon:HME9304_02835"/>
<dbReference type="Proteomes" id="UP000248536">
    <property type="component" value="Chromosome"/>
</dbReference>
<evidence type="ECO:0000313" key="3">
    <source>
        <dbReference type="EMBL" id="AWX45805.1"/>
    </source>
</evidence>
<dbReference type="AlphaFoldDB" id="A0A2Z4LV62"/>
<dbReference type="Pfam" id="PF00534">
    <property type="entry name" value="Glycos_transf_1"/>
    <property type="match status" value="1"/>
</dbReference>
<dbReference type="PANTHER" id="PTHR12526">
    <property type="entry name" value="GLYCOSYLTRANSFERASE"/>
    <property type="match status" value="1"/>
</dbReference>
<dbReference type="EMBL" id="CP030104">
    <property type="protein sequence ID" value="AWX45805.1"/>
    <property type="molecule type" value="Genomic_DNA"/>
</dbReference>
<gene>
    <name evidence="3" type="primary">epsF</name>
    <name evidence="3" type="ORF">HME9304_02835</name>
</gene>
<evidence type="ECO:0000313" key="4">
    <source>
        <dbReference type="Proteomes" id="UP000248536"/>
    </source>
</evidence>
<feature type="domain" description="Glycosyl transferase family 1" evidence="1">
    <location>
        <begin position="188"/>
        <end position="301"/>
    </location>
</feature>
<keyword evidence="3" id="KW-0808">Transferase</keyword>
<reference evidence="3 4" key="1">
    <citation type="submission" date="2018-06" db="EMBL/GenBank/DDBJ databases">
        <title>Spongiibacterium sp. HME9304 Genome sequencing and assembly.</title>
        <authorList>
            <person name="Kang H."/>
            <person name="Kim H."/>
            <person name="Joh K."/>
        </authorList>
    </citation>
    <scope>NUCLEOTIDE SEQUENCE [LARGE SCALE GENOMIC DNA]</scope>
    <source>
        <strain evidence="3 4">HME9304</strain>
    </source>
</reference>
<organism evidence="3 4">
    <name type="scientific">Flagellimonas maritima</name>
    <dbReference type="NCBI Taxonomy" id="1383885"/>
    <lineage>
        <taxon>Bacteria</taxon>
        <taxon>Pseudomonadati</taxon>
        <taxon>Bacteroidota</taxon>
        <taxon>Flavobacteriia</taxon>
        <taxon>Flavobacteriales</taxon>
        <taxon>Flavobacteriaceae</taxon>
        <taxon>Flagellimonas</taxon>
    </lineage>
</organism>
<keyword evidence="4" id="KW-1185">Reference proteome</keyword>
<dbReference type="GO" id="GO:0016757">
    <property type="term" value="F:glycosyltransferase activity"/>
    <property type="evidence" value="ECO:0007669"/>
    <property type="project" value="UniProtKB-KW"/>
</dbReference>
<dbReference type="OrthoDB" id="9811239at2"/>
<dbReference type="Gene3D" id="3.40.50.2000">
    <property type="entry name" value="Glycogen Phosphorylase B"/>
    <property type="match status" value="2"/>
</dbReference>
<dbReference type="InterPro" id="IPR001296">
    <property type="entry name" value="Glyco_trans_1"/>
</dbReference>
<proteinExistence type="predicted"/>
<dbReference type="Pfam" id="PF13439">
    <property type="entry name" value="Glyco_transf_4"/>
    <property type="match status" value="1"/>
</dbReference>
<dbReference type="SUPFAM" id="SSF53756">
    <property type="entry name" value="UDP-Glycosyltransferase/glycogen phosphorylase"/>
    <property type="match status" value="1"/>
</dbReference>
<keyword evidence="3" id="KW-0328">Glycosyltransferase</keyword>
<dbReference type="PANTHER" id="PTHR12526:SF637">
    <property type="entry name" value="GLYCOSYLTRANSFERASE EPSF-RELATED"/>
    <property type="match status" value="1"/>
</dbReference>
<feature type="domain" description="Glycosyltransferase subfamily 4-like N-terminal" evidence="2">
    <location>
        <begin position="15"/>
        <end position="174"/>
    </location>
</feature>
<name>A0A2Z4LV62_9FLAO</name>
<evidence type="ECO:0000259" key="1">
    <source>
        <dbReference type="Pfam" id="PF00534"/>
    </source>
</evidence>
<dbReference type="RefSeq" id="WP_112379159.1">
    <property type="nucleotide sequence ID" value="NZ_CP030104.1"/>
</dbReference>
<dbReference type="CDD" id="cd03812">
    <property type="entry name" value="GT4_CapH-like"/>
    <property type="match status" value="1"/>
</dbReference>
<sequence>MNRILHVVGGMNRAGAETMIMNLYRKINREKYQFDFLYFTEEKCDYDQEIEQLGGRIFRISEKNSKNPISRTIKIKRLIKKEHPFYAIHCHQLFSNFFHLLAGYLAGIDFRIAHSHNTSDVNSKKWSGRVYQRVSRLLISKLATHFIACGKQAGEFLFPYSKNIILLPNAVDLKKFSTQTTIVPDLRELYKLNSNTIIVCQVGRLNPVKNHIFTIDFAKYLKDKNVDIHFFIVGDGPLKGDLIKKINSLDVSGLVTLLGVREDIQQIMSNSDLMIMPSIHEGFPVVLVESQATGMPALISSNISKEVDLNLGLVQFSDLEDNFNTWFEKIVQLTESKKPTQDEIRQTFIAEGFDINVSVERLENLYGQGDKFF</sequence>
<evidence type="ECO:0000259" key="2">
    <source>
        <dbReference type="Pfam" id="PF13439"/>
    </source>
</evidence>
<dbReference type="InterPro" id="IPR028098">
    <property type="entry name" value="Glyco_trans_4-like_N"/>
</dbReference>
<protein>
    <submittedName>
        <fullName evidence="3">Glycosyltransferase EpsF</fullName>
        <ecNumber evidence="3">2.4.-.-</ecNumber>
    </submittedName>
</protein>
<accession>A0A2Z4LV62</accession>